<gene>
    <name evidence="4" type="ORF">DHL47_13140</name>
</gene>
<evidence type="ECO:0000256" key="1">
    <source>
        <dbReference type="ARBA" id="ARBA00023002"/>
    </source>
</evidence>
<keyword evidence="1" id="KW-0560">Oxidoreductase</keyword>
<feature type="domain" description="Luciferase-like" evidence="3">
    <location>
        <begin position="13"/>
        <end position="309"/>
    </location>
</feature>
<dbReference type="Pfam" id="PF00296">
    <property type="entry name" value="Bac_luciferase"/>
    <property type="match status" value="1"/>
</dbReference>
<evidence type="ECO:0000256" key="2">
    <source>
        <dbReference type="ARBA" id="ARBA00023033"/>
    </source>
</evidence>
<dbReference type="NCBIfam" id="TIGR03858">
    <property type="entry name" value="LLM_2I7G"/>
    <property type="match status" value="1"/>
</dbReference>
<dbReference type="InterPro" id="IPR011251">
    <property type="entry name" value="Luciferase-like_dom"/>
</dbReference>
<protein>
    <submittedName>
        <fullName evidence="4">LLM class flavin-dependent oxidoreductase</fullName>
    </submittedName>
</protein>
<dbReference type="PANTHER" id="PTHR30137">
    <property type="entry name" value="LUCIFERASE-LIKE MONOOXYGENASE"/>
    <property type="match status" value="1"/>
</dbReference>
<dbReference type="InterPro" id="IPR050766">
    <property type="entry name" value="Bact_Lucif_Oxidored"/>
</dbReference>
<keyword evidence="5" id="KW-1185">Reference proteome</keyword>
<dbReference type="EMBL" id="QFAY01000041">
    <property type="protein sequence ID" value="MBP2622244.1"/>
    <property type="molecule type" value="Genomic_DNA"/>
</dbReference>
<name>A0ABS5B094_9STRE</name>
<dbReference type="PANTHER" id="PTHR30137:SF8">
    <property type="entry name" value="BLR5498 PROTEIN"/>
    <property type="match status" value="1"/>
</dbReference>
<accession>A0ABS5B094</accession>
<sequence>MIELGISTFGETTPLEGSGQSYSHAERIRQLVDEIKLADKVGLDVYGIGEHHREDFAVSAPEIVLSAGAVQTEKIRLTSAVSVLSSLDPIRVYQQYATIDALSNGRAEIMAGRGSFVESFPLFGYDLKDYEELFEEKLDLLLYAKSESKLDWKGRLTQTIDGREVYPRAVQKDFPVWVATGGHVESTVKIAQRGLPIAYAIIGGSPKHFKPLLDAYRRIGQESGHSEEKLKIAAHSWGWVMEDNEEAIRSYFHPTKQVVDRISKDRPHWQELTYEQYLQQVGPDGAMFVGSPEKTAEKLIKMIEELGLDRFMLHLPLGSMPHAAVLRSIELFGTEVAPLVRNYFAEKKGGGTELNF</sequence>
<evidence type="ECO:0000313" key="5">
    <source>
        <dbReference type="Proteomes" id="UP001519349"/>
    </source>
</evidence>
<dbReference type="SUPFAM" id="SSF51679">
    <property type="entry name" value="Bacterial luciferase-like"/>
    <property type="match status" value="1"/>
</dbReference>
<evidence type="ECO:0000313" key="4">
    <source>
        <dbReference type="EMBL" id="MBP2622244.1"/>
    </source>
</evidence>
<reference evidence="4 5" key="1">
    <citation type="submission" date="2018-05" db="EMBL/GenBank/DDBJ databases">
        <title>Draft genome sequence of Streptococcus panodentis CCUG 70867T.</title>
        <authorList>
            <person name="Salva-Serra F."/>
            <person name="Mendez V."/>
            <person name="Jaen-Luchoro D."/>
            <person name="Gonzales-Siles L."/>
            <person name="Karlsson R."/>
            <person name="Engstrom-Jakobsson H."/>
            <person name="Busquets A."/>
            <person name="Gomila M."/>
            <person name="Pineiro-Iglesias B."/>
            <person name="Bennasar-Figueras A."/>
            <person name="Seeger M."/>
            <person name="Moore E."/>
        </authorList>
    </citation>
    <scope>NUCLEOTIDE SEQUENCE [LARGE SCALE GENOMIC DNA]</scope>
    <source>
        <strain evidence="4 5">CCUG 70867</strain>
    </source>
</reference>
<organism evidence="4 5">
    <name type="scientific">Streptococcus panodentis</name>
    <dbReference type="NCBI Taxonomy" id="1581472"/>
    <lineage>
        <taxon>Bacteria</taxon>
        <taxon>Bacillati</taxon>
        <taxon>Bacillota</taxon>
        <taxon>Bacilli</taxon>
        <taxon>Lactobacillales</taxon>
        <taxon>Streptococcaceae</taxon>
        <taxon>Streptococcus</taxon>
    </lineage>
</organism>
<proteinExistence type="predicted"/>
<keyword evidence="2" id="KW-0503">Monooxygenase</keyword>
<dbReference type="InterPro" id="IPR036661">
    <property type="entry name" value="Luciferase-like_sf"/>
</dbReference>
<evidence type="ECO:0000259" key="3">
    <source>
        <dbReference type="Pfam" id="PF00296"/>
    </source>
</evidence>
<comment type="caution">
    <text evidence="4">The sequence shown here is derived from an EMBL/GenBank/DDBJ whole genome shotgun (WGS) entry which is preliminary data.</text>
</comment>
<dbReference type="Proteomes" id="UP001519349">
    <property type="component" value="Unassembled WGS sequence"/>
</dbReference>
<dbReference type="Gene3D" id="3.20.20.30">
    <property type="entry name" value="Luciferase-like domain"/>
    <property type="match status" value="1"/>
</dbReference>
<dbReference type="InterPro" id="IPR022290">
    <property type="entry name" value="LLM_Atu2307-like"/>
</dbReference>
<dbReference type="RefSeq" id="WP_209552137.1">
    <property type="nucleotide sequence ID" value="NZ_QFAY01000041.1"/>
</dbReference>